<evidence type="ECO:0000256" key="1">
    <source>
        <dbReference type="ARBA" id="ARBA00022801"/>
    </source>
</evidence>
<accession>A0ABR1UR46</accession>
<protein>
    <submittedName>
        <fullName evidence="3">NUDIX hydrolase domain-containingprotein</fullName>
    </submittedName>
</protein>
<evidence type="ECO:0000259" key="2">
    <source>
        <dbReference type="PROSITE" id="PS51462"/>
    </source>
</evidence>
<dbReference type="GO" id="GO:0016787">
    <property type="term" value="F:hydrolase activity"/>
    <property type="evidence" value="ECO:0007669"/>
    <property type="project" value="UniProtKB-KW"/>
</dbReference>
<dbReference type="InterPro" id="IPR020084">
    <property type="entry name" value="NUDIX_hydrolase_CS"/>
</dbReference>
<proteinExistence type="predicted"/>
<dbReference type="InterPro" id="IPR015797">
    <property type="entry name" value="NUDIX_hydrolase-like_dom_sf"/>
</dbReference>
<dbReference type="InterPro" id="IPR051325">
    <property type="entry name" value="Nudix_hydrolase_domain"/>
</dbReference>
<organism evidence="3 4">
    <name type="scientific">Apiospora phragmitis</name>
    <dbReference type="NCBI Taxonomy" id="2905665"/>
    <lineage>
        <taxon>Eukaryota</taxon>
        <taxon>Fungi</taxon>
        <taxon>Dikarya</taxon>
        <taxon>Ascomycota</taxon>
        <taxon>Pezizomycotina</taxon>
        <taxon>Sordariomycetes</taxon>
        <taxon>Xylariomycetidae</taxon>
        <taxon>Amphisphaeriales</taxon>
        <taxon>Apiosporaceae</taxon>
        <taxon>Apiospora</taxon>
    </lineage>
</organism>
<comment type="caution">
    <text evidence="3">The sequence shown here is derived from an EMBL/GenBank/DDBJ whole genome shotgun (WGS) entry which is preliminary data.</text>
</comment>
<keyword evidence="4" id="KW-1185">Reference proteome</keyword>
<gene>
    <name evidence="3" type="ORF">PG994_007761</name>
</gene>
<dbReference type="RefSeq" id="XP_066714657.1">
    <property type="nucleotide sequence ID" value="XM_066859170.1"/>
</dbReference>
<name>A0ABR1UR46_9PEZI</name>
<evidence type="ECO:0000313" key="3">
    <source>
        <dbReference type="EMBL" id="KAK8061395.1"/>
    </source>
</evidence>
<dbReference type="PROSITE" id="PS51462">
    <property type="entry name" value="NUDIX"/>
    <property type="match status" value="1"/>
</dbReference>
<dbReference type="Gene3D" id="3.90.79.10">
    <property type="entry name" value="Nucleoside Triphosphate Pyrophosphohydrolase"/>
    <property type="match status" value="1"/>
</dbReference>
<reference evidence="3 4" key="1">
    <citation type="submission" date="2023-01" db="EMBL/GenBank/DDBJ databases">
        <title>Analysis of 21 Apiospora genomes using comparative genomics revels a genus with tremendous synthesis potential of carbohydrate active enzymes and secondary metabolites.</title>
        <authorList>
            <person name="Sorensen T."/>
        </authorList>
    </citation>
    <scope>NUCLEOTIDE SEQUENCE [LARGE SCALE GENOMIC DNA]</scope>
    <source>
        <strain evidence="3 4">CBS 135458</strain>
    </source>
</reference>
<dbReference type="PROSITE" id="PS00893">
    <property type="entry name" value="NUDIX_BOX"/>
    <property type="match status" value="1"/>
</dbReference>
<dbReference type="PANTHER" id="PTHR21340:SF0">
    <property type="entry name" value="BIS(5'-NUCLEOSYL)-TETRAPHOSPHATASE [ASYMMETRICAL]"/>
    <property type="match status" value="1"/>
</dbReference>
<dbReference type="Proteomes" id="UP001480595">
    <property type="component" value="Unassembled WGS sequence"/>
</dbReference>
<dbReference type="SUPFAM" id="SSF55811">
    <property type="entry name" value="Nudix"/>
    <property type="match status" value="1"/>
</dbReference>
<evidence type="ECO:0000313" key="4">
    <source>
        <dbReference type="Proteomes" id="UP001480595"/>
    </source>
</evidence>
<dbReference type="InterPro" id="IPR000086">
    <property type="entry name" value="NUDIX_hydrolase_dom"/>
</dbReference>
<feature type="domain" description="Nudix hydrolase" evidence="2">
    <location>
        <begin position="55"/>
        <end position="227"/>
    </location>
</feature>
<dbReference type="EMBL" id="JAQQWL010000008">
    <property type="protein sequence ID" value="KAK8061395.1"/>
    <property type="molecule type" value="Genomic_DNA"/>
</dbReference>
<keyword evidence="1 3" id="KW-0378">Hydrolase</keyword>
<dbReference type="GeneID" id="92092233"/>
<dbReference type="Pfam" id="PF00293">
    <property type="entry name" value="NUDIX"/>
    <property type="match status" value="1"/>
</dbReference>
<sequence>MDPIGDAIDDETSREEYIEVGKELDRPWENINEQPYNTKDWEDNNTTAKLYNMKSLMMSFGTVTIRDKPGEGGPQVLAFLNEKHKSYQLPKGRRNLHENPADGALRETLEETGVEVQPLYLRFDTRIVLDKPETAHDVGFVSQNENGTVTAVNRDIIYAMSYDDKKTQAHRHIYFYAAQPAEGNGEPDAAMLSDEDKTNKVRWFGFEEARKKLTMRAERAAVITAQILYKKTRGNDEWWALSNTLLQKWKRDNFVRRVLMGQSLARTVTSDPGKAAILADAIKKIVPDEGDEAAALILDSLKQLTLDSSR</sequence>
<dbReference type="PANTHER" id="PTHR21340">
    <property type="entry name" value="DIADENOSINE 5,5-P1,P4-TETRAPHOSPHATE PYROPHOSPHOHYDROLASE MUTT"/>
    <property type="match status" value="1"/>
</dbReference>